<name>A0ABS7EAN8_9GAMM</name>
<keyword evidence="1" id="KW-0479">Metal-binding</keyword>
<feature type="signal peptide" evidence="3">
    <location>
        <begin position="1"/>
        <end position="20"/>
    </location>
</feature>
<dbReference type="Proteomes" id="UP001195963">
    <property type="component" value="Unassembled WGS sequence"/>
</dbReference>
<protein>
    <submittedName>
        <fullName evidence="5">Methylamine utilization protein</fullName>
    </submittedName>
</protein>
<dbReference type="Pfam" id="PF00127">
    <property type="entry name" value="Copper-bind"/>
    <property type="match status" value="1"/>
</dbReference>
<comment type="caution">
    <text evidence="5">The sequence shown here is derived from an EMBL/GenBank/DDBJ whole genome shotgun (WGS) entry which is preliminary data.</text>
</comment>
<evidence type="ECO:0000256" key="1">
    <source>
        <dbReference type="ARBA" id="ARBA00022723"/>
    </source>
</evidence>
<keyword evidence="3" id="KW-0732">Signal</keyword>
<gene>
    <name evidence="5" type="ORF">K0625_23680</name>
</gene>
<evidence type="ECO:0000256" key="3">
    <source>
        <dbReference type="SAM" id="SignalP"/>
    </source>
</evidence>
<evidence type="ECO:0000313" key="5">
    <source>
        <dbReference type="EMBL" id="MBW8186619.1"/>
    </source>
</evidence>
<evidence type="ECO:0000256" key="2">
    <source>
        <dbReference type="ARBA" id="ARBA00023008"/>
    </source>
</evidence>
<keyword evidence="2" id="KW-0186">Copper</keyword>
<dbReference type="RefSeq" id="WP_220111839.1">
    <property type="nucleotide sequence ID" value="NZ_JAHZST010000032.1"/>
</dbReference>
<organism evidence="5 6">
    <name type="scientific">Shewanella nanhaiensis</name>
    <dbReference type="NCBI Taxonomy" id="2864872"/>
    <lineage>
        <taxon>Bacteria</taxon>
        <taxon>Pseudomonadati</taxon>
        <taxon>Pseudomonadota</taxon>
        <taxon>Gammaproteobacteria</taxon>
        <taxon>Alteromonadales</taxon>
        <taxon>Shewanellaceae</taxon>
        <taxon>Shewanella</taxon>
    </lineage>
</organism>
<evidence type="ECO:0000313" key="6">
    <source>
        <dbReference type="Proteomes" id="UP001195963"/>
    </source>
</evidence>
<evidence type="ECO:0000259" key="4">
    <source>
        <dbReference type="Pfam" id="PF00127"/>
    </source>
</evidence>
<dbReference type="InterPro" id="IPR052721">
    <property type="entry name" value="ET_Amicyanin"/>
</dbReference>
<feature type="chain" id="PRO_5046151755" evidence="3">
    <location>
        <begin position="21"/>
        <end position="109"/>
    </location>
</feature>
<proteinExistence type="predicted"/>
<dbReference type="EMBL" id="JAHZST010000032">
    <property type="protein sequence ID" value="MBW8186619.1"/>
    <property type="molecule type" value="Genomic_DNA"/>
</dbReference>
<feature type="domain" description="Blue (type 1) copper" evidence="4">
    <location>
        <begin position="28"/>
        <end position="102"/>
    </location>
</feature>
<sequence>MRRITLPILLLSCASYTGLAEEYVISQKNKSFSEDKITINVGDTVHFLNEDPFFHNIFSLSDEQFFDLGSYPKDETRSVVFDTPGTIEVECAIHSKMFLLIEVKKNEDK</sequence>
<dbReference type="InterPro" id="IPR008972">
    <property type="entry name" value="Cupredoxin"/>
</dbReference>
<reference evidence="5 6" key="1">
    <citation type="submission" date="2021-07" db="EMBL/GenBank/DDBJ databases">
        <title>Shewanella sp. nov, isolated from SCS.</title>
        <authorList>
            <person name="Cao W.R."/>
        </authorList>
    </citation>
    <scope>NUCLEOTIDE SEQUENCE [LARGE SCALE GENOMIC DNA]</scope>
    <source>
        <strain evidence="5 6">NR704-98</strain>
    </source>
</reference>
<dbReference type="PANTHER" id="PTHR36507">
    <property type="entry name" value="BLL1555 PROTEIN"/>
    <property type="match status" value="1"/>
</dbReference>
<accession>A0ABS7EAN8</accession>
<dbReference type="Gene3D" id="2.60.40.420">
    <property type="entry name" value="Cupredoxins - blue copper proteins"/>
    <property type="match status" value="1"/>
</dbReference>
<keyword evidence="6" id="KW-1185">Reference proteome</keyword>
<dbReference type="SUPFAM" id="SSF49503">
    <property type="entry name" value="Cupredoxins"/>
    <property type="match status" value="1"/>
</dbReference>
<dbReference type="InterPro" id="IPR000923">
    <property type="entry name" value="BlueCu_1"/>
</dbReference>
<dbReference type="PANTHER" id="PTHR36507:SF1">
    <property type="entry name" value="BLL1555 PROTEIN"/>
    <property type="match status" value="1"/>
</dbReference>